<dbReference type="Pfam" id="PF00459">
    <property type="entry name" value="Inositol_P"/>
    <property type="match status" value="1"/>
</dbReference>
<dbReference type="PATRIC" id="fig|2162.10.peg.459"/>
<organism evidence="10 12">
    <name type="scientific">Methanobacterium formicicum</name>
    <dbReference type="NCBI Taxonomy" id="2162"/>
    <lineage>
        <taxon>Archaea</taxon>
        <taxon>Methanobacteriati</taxon>
        <taxon>Methanobacteriota</taxon>
        <taxon>Methanomada group</taxon>
        <taxon>Methanobacteria</taxon>
        <taxon>Methanobacteriales</taxon>
        <taxon>Methanobacteriaceae</taxon>
        <taxon>Methanobacterium</taxon>
    </lineage>
</organism>
<dbReference type="EMBL" id="CP006933">
    <property type="protein sequence ID" value="AIS32715.1"/>
    <property type="molecule type" value="Genomic_DNA"/>
</dbReference>
<keyword evidence="7" id="KW-0119">Carbohydrate metabolism</keyword>
<keyword evidence="4 9" id="KW-0479">Metal-binding</keyword>
<reference evidence="11" key="2">
    <citation type="submission" date="2014-09" db="EMBL/GenBank/DDBJ databases">
        <authorList>
            <person name="Bishop-Lilly K.A."/>
            <person name="Broomall S.M."/>
            <person name="Chain P.S."/>
            <person name="Chertkov O."/>
            <person name="Coyne S.R."/>
            <person name="Daligault H.E."/>
            <person name="Davenport K.W."/>
            <person name="Erkkila T."/>
            <person name="Frey K.G."/>
            <person name="Gibbons H.S."/>
            <person name="Gu W."/>
            <person name="Jaissle J."/>
            <person name="Johnson S.L."/>
            <person name="Koroleva G.I."/>
            <person name="Ladner J.T."/>
            <person name="Lo C.-C."/>
            <person name="Minogue T.D."/>
            <person name="Munk C."/>
            <person name="Palacios G.F."/>
            <person name="Redden C.L."/>
            <person name="Rosenzweig C.N."/>
            <person name="Scholz M.B."/>
            <person name="Teshima H."/>
            <person name="Xu Y."/>
        </authorList>
    </citation>
    <scope>NUCLEOTIDE SEQUENCE</scope>
    <source>
        <strain evidence="11">Mb9</strain>
    </source>
</reference>
<dbReference type="STRING" id="2162.BRM9_1911"/>
<dbReference type="InterPro" id="IPR000760">
    <property type="entry name" value="Inositol_monophosphatase-like"/>
</dbReference>
<dbReference type="RefSeq" id="WP_048085597.1">
    <property type="nucleotide sequence ID" value="NZ_CP006933.1"/>
</dbReference>
<evidence type="ECO:0000256" key="8">
    <source>
        <dbReference type="ARBA" id="ARBA00038103"/>
    </source>
</evidence>
<dbReference type="GO" id="GO:0046854">
    <property type="term" value="P:phosphatidylinositol phosphate biosynthetic process"/>
    <property type="evidence" value="ECO:0007669"/>
    <property type="project" value="InterPro"/>
</dbReference>
<reference evidence="10" key="1">
    <citation type="submission" date="2013-12" db="EMBL/GenBank/DDBJ databases">
        <title>The complete genome sequence of Methanobacterium sp. BRM9.</title>
        <authorList>
            <consortium name="Pastoral Greenhouse Gas Research Consortium"/>
            <person name="Kelly W.J."/>
            <person name="Leahy S.C."/>
            <person name="Perry R."/>
            <person name="Li D."/>
            <person name="Altermann E."/>
            <person name="Lambie S.C."/>
            <person name="Attwood G.T."/>
        </authorList>
    </citation>
    <scope>NUCLEOTIDE SEQUENCE [LARGE SCALE GENOMIC DNA]</scope>
    <source>
        <strain evidence="10">BRM9</strain>
    </source>
</reference>
<dbReference type="NCBIfam" id="NF009321">
    <property type="entry name" value="PRK12676.1"/>
    <property type="match status" value="1"/>
</dbReference>
<dbReference type="SUPFAM" id="SSF56655">
    <property type="entry name" value="Carbohydrate phosphatase"/>
    <property type="match status" value="1"/>
</dbReference>
<dbReference type="PROSITE" id="PS00630">
    <property type="entry name" value="IMP_2"/>
    <property type="match status" value="1"/>
</dbReference>
<sequence>MNGEDQEFWDRVCQDLIEESQRAISPLIGSPEGGEIVKMGADGTPTTHIDLVAEKKVMEVLNGVDRPLILISEEIGEVNIGEGPPEAILVVDPLDGTSNAVKQIPAYGISVAVAPIPPGSNGSLTIEDIQMGVVKNYATDDIYKAFKGKGAFLNGEKVSPSAKQDLSSISMGAYVYRMDMSKIEVLCKSVRRMRILGAVAIEISYVANGTYEAFVDVRDNLRVVDVAAAKLIVEESGGVVTDSQGNTLNGKLNVLEKTSLIAACNTEIHDEIMKIWEGI</sequence>
<evidence type="ECO:0000256" key="7">
    <source>
        <dbReference type="ARBA" id="ARBA00023277"/>
    </source>
</evidence>
<comment type="similarity">
    <text evidence="8">Belongs to the inositol monophosphatase superfamily. FBPase class 4 family.</text>
</comment>
<dbReference type="Gene3D" id="3.40.190.80">
    <property type="match status" value="1"/>
</dbReference>
<dbReference type="Proteomes" id="UP000029661">
    <property type="component" value="Chromosome"/>
</dbReference>
<evidence type="ECO:0000256" key="6">
    <source>
        <dbReference type="ARBA" id="ARBA00022842"/>
    </source>
</evidence>
<accession>A0A089ZHC5</accession>
<evidence type="ECO:0000313" key="11">
    <source>
        <dbReference type="EMBL" id="CEL24093.1"/>
    </source>
</evidence>
<dbReference type="PANTHER" id="PTHR20854:SF4">
    <property type="entry name" value="INOSITOL-1-MONOPHOSPHATASE-RELATED"/>
    <property type="match status" value="1"/>
</dbReference>
<evidence type="ECO:0000256" key="5">
    <source>
        <dbReference type="ARBA" id="ARBA00022801"/>
    </source>
</evidence>
<protein>
    <recommendedName>
        <fullName evidence="3">fructose-bisphosphatase</fullName>
        <ecNumber evidence="3">3.1.3.11</ecNumber>
    </recommendedName>
</protein>
<evidence type="ECO:0000256" key="3">
    <source>
        <dbReference type="ARBA" id="ARBA00013093"/>
    </source>
</evidence>
<name>A0A089ZHC5_METFO</name>
<dbReference type="GeneID" id="26738707"/>
<feature type="binding site" evidence="9">
    <location>
        <position position="95"/>
    </location>
    <ligand>
        <name>Mg(2+)</name>
        <dbReference type="ChEBI" id="CHEBI:18420"/>
        <label>1</label>
        <note>catalytic</note>
    </ligand>
</feature>
<comment type="catalytic activity">
    <reaction evidence="1">
        <text>beta-D-fructose 1,6-bisphosphate + H2O = beta-D-fructose 6-phosphate + phosphate</text>
        <dbReference type="Rhea" id="RHEA:11064"/>
        <dbReference type="ChEBI" id="CHEBI:15377"/>
        <dbReference type="ChEBI" id="CHEBI:32966"/>
        <dbReference type="ChEBI" id="CHEBI:43474"/>
        <dbReference type="ChEBI" id="CHEBI:57634"/>
        <dbReference type="EC" id="3.1.3.11"/>
    </reaction>
</comment>
<dbReference type="GO" id="GO:0007165">
    <property type="term" value="P:signal transduction"/>
    <property type="evidence" value="ECO:0007669"/>
    <property type="project" value="TreeGrafter"/>
</dbReference>
<dbReference type="EMBL" id="LN734822">
    <property type="protein sequence ID" value="CEL24093.1"/>
    <property type="molecule type" value="Genomic_DNA"/>
</dbReference>
<dbReference type="FunFam" id="3.30.540.10:FF:000027">
    <property type="entry name" value="Fructose-1,6-bisphosphatase/inositol-1-monophosphatase"/>
    <property type="match status" value="1"/>
</dbReference>
<dbReference type="PRINTS" id="PR00377">
    <property type="entry name" value="IMPHPHTASES"/>
</dbReference>
<evidence type="ECO:0000313" key="13">
    <source>
        <dbReference type="Proteomes" id="UP000062768"/>
    </source>
</evidence>
<feature type="binding site" evidence="9">
    <location>
        <position position="225"/>
    </location>
    <ligand>
        <name>Mg(2+)</name>
        <dbReference type="ChEBI" id="CHEBI:18420"/>
        <label>1</label>
        <note>catalytic</note>
    </ligand>
</feature>
<evidence type="ECO:0000256" key="9">
    <source>
        <dbReference type="PIRSR" id="PIRSR600760-2"/>
    </source>
</evidence>
<dbReference type="PANTHER" id="PTHR20854">
    <property type="entry name" value="INOSITOL MONOPHOSPHATASE"/>
    <property type="match status" value="1"/>
</dbReference>
<feature type="binding site" evidence="9">
    <location>
        <position position="92"/>
    </location>
    <ligand>
        <name>Mg(2+)</name>
        <dbReference type="ChEBI" id="CHEBI:18420"/>
        <label>1</label>
        <note>catalytic</note>
    </ligand>
</feature>
<keyword evidence="13" id="KW-1185">Reference proteome</keyword>
<dbReference type="PROSITE" id="PS00629">
    <property type="entry name" value="IMP_1"/>
    <property type="match status" value="1"/>
</dbReference>
<dbReference type="Proteomes" id="UP000062768">
    <property type="component" value="Chromosome I"/>
</dbReference>
<dbReference type="Gene3D" id="3.30.540.10">
    <property type="entry name" value="Fructose-1,6-Bisphosphatase, subunit A, domain 1"/>
    <property type="match status" value="1"/>
</dbReference>
<feature type="binding site" evidence="9">
    <location>
        <position position="94"/>
    </location>
    <ligand>
        <name>Mg(2+)</name>
        <dbReference type="ChEBI" id="CHEBI:18420"/>
        <label>1</label>
        <note>catalytic</note>
    </ligand>
</feature>
<dbReference type="AlphaFoldDB" id="A0A089ZHC5"/>
<evidence type="ECO:0000256" key="2">
    <source>
        <dbReference type="ARBA" id="ARBA00001946"/>
    </source>
</evidence>
<proteinExistence type="inferred from homology"/>
<gene>
    <name evidence="11" type="primary">suhB</name>
    <name evidence="10" type="ORF">BRM9_1911</name>
    <name evidence="11" type="ORF">MB9_0446</name>
</gene>
<dbReference type="FunFam" id="3.40.190.80:FF:000020">
    <property type="entry name" value="Fructose-1,6-bisphosphatase/inositol-1-monophosphatase"/>
    <property type="match status" value="1"/>
</dbReference>
<comment type="cofactor">
    <cofactor evidence="2 9">
        <name>Mg(2+)</name>
        <dbReference type="ChEBI" id="CHEBI:18420"/>
    </cofactor>
</comment>
<feature type="binding site" evidence="9">
    <location>
        <position position="73"/>
    </location>
    <ligand>
        <name>Mg(2+)</name>
        <dbReference type="ChEBI" id="CHEBI:18420"/>
        <label>1</label>
        <note>catalytic</note>
    </ligand>
</feature>
<dbReference type="EC" id="3.1.3.11" evidence="3"/>
<keyword evidence="6 9" id="KW-0460">Magnesium</keyword>
<dbReference type="GO" id="GO:0006020">
    <property type="term" value="P:inositol metabolic process"/>
    <property type="evidence" value="ECO:0007669"/>
    <property type="project" value="TreeGrafter"/>
</dbReference>
<dbReference type="InterPro" id="IPR020583">
    <property type="entry name" value="Inositol_monoP_metal-BS"/>
</dbReference>
<evidence type="ECO:0000313" key="10">
    <source>
        <dbReference type="EMBL" id="AIS32715.1"/>
    </source>
</evidence>
<dbReference type="GO" id="GO:0046872">
    <property type="term" value="F:metal ion binding"/>
    <property type="evidence" value="ECO:0007669"/>
    <property type="project" value="UniProtKB-KW"/>
</dbReference>
<evidence type="ECO:0000313" key="12">
    <source>
        <dbReference type="Proteomes" id="UP000029661"/>
    </source>
</evidence>
<dbReference type="OrthoDB" id="58111at2157"/>
<dbReference type="InterPro" id="IPR020550">
    <property type="entry name" value="Inositol_monophosphatase_CS"/>
</dbReference>
<evidence type="ECO:0000256" key="1">
    <source>
        <dbReference type="ARBA" id="ARBA00001273"/>
    </source>
</evidence>
<dbReference type="GO" id="GO:0008934">
    <property type="term" value="F:inositol monophosphate 1-phosphatase activity"/>
    <property type="evidence" value="ECO:0007669"/>
    <property type="project" value="TreeGrafter"/>
</dbReference>
<keyword evidence="5 11" id="KW-0378">Hydrolase</keyword>
<dbReference type="GO" id="GO:0042132">
    <property type="term" value="F:fructose 1,6-bisphosphate 1-phosphatase activity"/>
    <property type="evidence" value="ECO:0007669"/>
    <property type="project" value="UniProtKB-EC"/>
</dbReference>
<evidence type="ECO:0000256" key="4">
    <source>
        <dbReference type="ARBA" id="ARBA00022723"/>
    </source>
</evidence>
<dbReference type="KEGG" id="mfc:BRM9_1911"/>